<evidence type="ECO:0000313" key="1">
    <source>
        <dbReference type="EMBL" id="MCF4101406.1"/>
    </source>
</evidence>
<dbReference type="SUPFAM" id="SSF51182">
    <property type="entry name" value="RmlC-like cupins"/>
    <property type="match status" value="1"/>
</dbReference>
<sequence>MVIKEVIKELKTSNTPVINTLLATRETEIIVIGLKEGVMLKEHTAPTTAKLVVIKGKVNFTTPDAVHLLKRYDEHAIPLKVPHSVTAVEDAVCLLILSRQLDTPK</sequence>
<protein>
    <recommendedName>
        <fullName evidence="3">Cupin domain-containing protein</fullName>
    </recommendedName>
</protein>
<dbReference type="RefSeq" id="WP_236133552.1">
    <property type="nucleotide sequence ID" value="NZ_JAKGTH010000007.1"/>
</dbReference>
<reference evidence="1" key="1">
    <citation type="submission" date="2022-01" db="EMBL/GenBank/DDBJ databases">
        <title>Gillisia lutea sp. nov., isolated from marine plastic residues from the Malvarosa beach (Valencia, Spain).</title>
        <authorList>
            <person name="Vidal-Verdu A."/>
            <person name="Molina-Menor E."/>
            <person name="Satari L."/>
            <person name="Pascual J."/>
            <person name="Pereto J."/>
            <person name="Porcar M."/>
        </authorList>
    </citation>
    <scope>NUCLEOTIDE SEQUENCE</scope>
    <source>
        <strain evidence="1">M10.2A</strain>
    </source>
</reference>
<accession>A0ABS9EEW0</accession>
<dbReference type="InterPro" id="IPR014710">
    <property type="entry name" value="RmlC-like_jellyroll"/>
</dbReference>
<name>A0ABS9EEW0_9FLAO</name>
<evidence type="ECO:0000313" key="2">
    <source>
        <dbReference type="Proteomes" id="UP001179363"/>
    </source>
</evidence>
<gene>
    <name evidence="1" type="ORF">L1I30_06995</name>
</gene>
<evidence type="ECO:0008006" key="3">
    <source>
        <dbReference type="Google" id="ProtNLM"/>
    </source>
</evidence>
<proteinExistence type="predicted"/>
<organism evidence="1 2">
    <name type="scientific">Gillisia lutea</name>
    <dbReference type="NCBI Taxonomy" id="2909668"/>
    <lineage>
        <taxon>Bacteria</taxon>
        <taxon>Pseudomonadati</taxon>
        <taxon>Bacteroidota</taxon>
        <taxon>Flavobacteriia</taxon>
        <taxon>Flavobacteriales</taxon>
        <taxon>Flavobacteriaceae</taxon>
        <taxon>Gillisia</taxon>
    </lineage>
</organism>
<comment type="caution">
    <text evidence="1">The sequence shown here is derived from an EMBL/GenBank/DDBJ whole genome shotgun (WGS) entry which is preliminary data.</text>
</comment>
<keyword evidence="2" id="KW-1185">Reference proteome</keyword>
<dbReference type="Gene3D" id="2.60.120.10">
    <property type="entry name" value="Jelly Rolls"/>
    <property type="match status" value="1"/>
</dbReference>
<dbReference type="EMBL" id="JAKGTH010000007">
    <property type="protein sequence ID" value="MCF4101406.1"/>
    <property type="molecule type" value="Genomic_DNA"/>
</dbReference>
<dbReference type="Proteomes" id="UP001179363">
    <property type="component" value="Unassembled WGS sequence"/>
</dbReference>
<dbReference type="InterPro" id="IPR011051">
    <property type="entry name" value="RmlC_Cupin_sf"/>
</dbReference>